<dbReference type="EC" id="5.2.1.8" evidence="3 11"/>
<feature type="domain" description="Trigger factor C-terminal" evidence="15">
    <location>
        <begin position="272"/>
        <end position="428"/>
    </location>
</feature>
<feature type="compositionally biased region" description="Basic and acidic residues" evidence="12">
    <location>
        <begin position="458"/>
        <end position="471"/>
    </location>
</feature>
<keyword evidence="9 11" id="KW-0131">Cell cycle</keyword>
<protein>
    <recommendedName>
        <fullName evidence="4 11">Trigger factor</fullName>
        <shortName evidence="11">TF</shortName>
        <ecNumber evidence="3 11">5.2.1.8</ecNumber>
    </recommendedName>
    <alternativeName>
        <fullName evidence="10 11">PPIase</fullName>
    </alternativeName>
</protein>
<keyword evidence="6 11" id="KW-0697">Rotamase</keyword>
<sequence length="471" mass="52173">MKTKVEVLESGATKLTVTIEAAEIDARIKKTYKDFGAKYRFPGFRPGHVPRPVIDSNLGKEAVRSTVTDELLNESFPLAVDENDLNMISQPKFGDVEGLVEEGKDFTFSAEFEVKPALELSDYSPVHIEIPFKKASEAEIDEQIAALGNYYYDYKNAPANTKVKENGSVEITLAVKDDKGEAIESLGAEDRLYELGQGLFPAAFDEALLGMKKGETKSITLNVAENPCMMTSILKDKTEEVTFEVEIKVVKKKIAPEVTDEWVKETLGFADVAELRVRMGESIEQQKGDIIPRIMENNALFALQERLIGEAPAVMAEEAERDLLQNFFTQLQAQGATLDAYLKAQDITADKFKEDVKLQAVDTVKQNLALDAWARHAGIEVTDEEIVDEFKHSGAEDPDALYEEWKAQGRLHIVREGIMRGKALENLLAEADIEEVETPAAEEEKKPAKKAAAKKSSKKAEAVEKEAPAAE</sequence>
<comment type="domain">
    <text evidence="11">Consists of 3 domains; the N-terminus binds the ribosome, the middle domain has PPIase activity, while the C-terminus has intrinsic chaperone activity on its own.</text>
</comment>
<dbReference type="SUPFAM" id="SSF102735">
    <property type="entry name" value="Trigger factor ribosome-binding domain"/>
    <property type="match status" value="1"/>
</dbReference>
<dbReference type="NCBIfam" id="TIGR00115">
    <property type="entry name" value="tig"/>
    <property type="match status" value="1"/>
</dbReference>
<evidence type="ECO:0000256" key="10">
    <source>
        <dbReference type="ARBA" id="ARBA00029986"/>
    </source>
</evidence>
<evidence type="ECO:0000259" key="13">
    <source>
        <dbReference type="Pfam" id="PF00254"/>
    </source>
</evidence>
<dbReference type="InterPro" id="IPR005215">
    <property type="entry name" value="Trig_fac"/>
</dbReference>
<evidence type="ECO:0000256" key="3">
    <source>
        <dbReference type="ARBA" id="ARBA00013194"/>
    </source>
</evidence>
<dbReference type="InterPro" id="IPR036611">
    <property type="entry name" value="Trigger_fac_ribosome-bd_sf"/>
</dbReference>
<dbReference type="InterPro" id="IPR046357">
    <property type="entry name" value="PPIase_dom_sf"/>
</dbReference>
<dbReference type="InterPro" id="IPR008881">
    <property type="entry name" value="Trigger_fac_ribosome-bd_bac"/>
</dbReference>
<name>A0A943YYS2_9ACTN</name>
<comment type="subcellular location">
    <subcellularLocation>
        <location evidence="11">Cytoplasm</location>
    </subcellularLocation>
    <text evidence="11">About half TF is bound to the ribosome near the polypeptide exit tunnel while the other half is free in the cytoplasm.</text>
</comment>
<organism evidence="16 17">
    <name type="scientific">Slackia piriformis</name>
    <dbReference type="NCBI Taxonomy" id="626934"/>
    <lineage>
        <taxon>Bacteria</taxon>
        <taxon>Bacillati</taxon>
        <taxon>Actinomycetota</taxon>
        <taxon>Coriobacteriia</taxon>
        <taxon>Eggerthellales</taxon>
        <taxon>Eggerthellaceae</taxon>
        <taxon>Slackia</taxon>
    </lineage>
</organism>
<dbReference type="GO" id="GO:0051301">
    <property type="term" value="P:cell division"/>
    <property type="evidence" value="ECO:0007669"/>
    <property type="project" value="UniProtKB-KW"/>
</dbReference>
<dbReference type="Pfam" id="PF05697">
    <property type="entry name" value="Trigger_N"/>
    <property type="match status" value="1"/>
</dbReference>
<comment type="function">
    <text evidence="11">Involved in protein export. Acts as a chaperone by maintaining the newly synthesized protein in an open conformation. Functions as a peptidyl-prolyl cis-trans isomerase.</text>
</comment>
<evidence type="ECO:0000259" key="14">
    <source>
        <dbReference type="Pfam" id="PF05697"/>
    </source>
</evidence>
<dbReference type="GO" id="GO:0005737">
    <property type="term" value="C:cytoplasm"/>
    <property type="evidence" value="ECO:0007669"/>
    <property type="project" value="UniProtKB-SubCell"/>
</dbReference>
<evidence type="ECO:0000256" key="8">
    <source>
        <dbReference type="ARBA" id="ARBA00023235"/>
    </source>
</evidence>
<evidence type="ECO:0000313" key="16">
    <source>
        <dbReference type="EMBL" id="MBS6941626.1"/>
    </source>
</evidence>
<comment type="caution">
    <text evidence="16">The sequence shown here is derived from an EMBL/GenBank/DDBJ whole genome shotgun (WGS) entry which is preliminary data.</text>
</comment>
<keyword evidence="7 11" id="KW-0143">Chaperone</keyword>
<evidence type="ECO:0000256" key="1">
    <source>
        <dbReference type="ARBA" id="ARBA00000971"/>
    </source>
</evidence>
<feature type="domain" description="Trigger factor ribosome-binding bacterial" evidence="14">
    <location>
        <begin position="1"/>
        <end position="146"/>
    </location>
</feature>
<dbReference type="Gene3D" id="1.10.3120.10">
    <property type="entry name" value="Trigger factor, C-terminal domain"/>
    <property type="match status" value="1"/>
</dbReference>
<dbReference type="Pfam" id="PF00254">
    <property type="entry name" value="FKBP_C"/>
    <property type="match status" value="1"/>
</dbReference>
<dbReference type="Gene3D" id="3.10.50.40">
    <property type="match status" value="1"/>
</dbReference>
<accession>A0A943YYS2</accession>
<feature type="region of interest" description="Disordered" evidence="12">
    <location>
        <begin position="436"/>
        <end position="471"/>
    </location>
</feature>
<dbReference type="HAMAP" id="MF_00303">
    <property type="entry name" value="Trigger_factor_Tig"/>
    <property type="match status" value="1"/>
</dbReference>
<dbReference type="InterPro" id="IPR027304">
    <property type="entry name" value="Trigger_fact/SurA_dom_sf"/>
</dbReference>
<keyword evidence="11" id="KW-0963">Cytoplasm</keyword>
<dbReference type="GO" id="GO:0015031">
    <property type="term" value="P:protein transport"/>
    <property type="evidence" value="ECO:0007669"/>
    <property type="project" value="UniProtKB-UniRule"/>
</dbReference>
<evidence type="ECO:0000256" key="2">
    <source>
        <dbReference type="ARBA" id="ARBA00005464"/>
    </source>
</evidence>
<evidence type="ECO:0000256" key="11">
    <source>
        <dbReference type="HAMAP-Rule" id="MF_00303"/>
    </source>
</evidence>
<dbReference type="GO" id="GO:0043335">
    <property type="term" value="P:protein unfolding"/>
    <property type="evidence" value="ECO:0007669"/>
    <property type="project" value="TreeGrafter"/>
</dbReference>
<feature type="domain" description="PPIase FKBP-type" evidence="13">
    <location>
        <begin position="161"/>
        <end position="223"/>
    </location>
</feature>
<dbReference type="SUPFAM" id="SSF109998">
    <property type="entry name" value="Triger factor/SurA peptide-binding domain-like"/>
    <property type="match status" value="1"/>
</dbReference>
<dbReference type="Gene3D" id="3.30.70.1050">
    <property type="entry name" value="Trigger factor ribosome-binding domain"/>
    <property type="match status" value="1"/>
</dbReference>
<keyword evidence="5 11" id="KW-0132">Cell division</keyword>
<evidence type="ECO:0000256" key="7">
    <source>
        <dbReference type="ARBA" id="ARBA00023186"/>
    </source>
</evidence>
<gene>
    <name evidence="11 16" type="primary">tig</name>
    <name evidence="16" type="ORF">KH142_09230</name>
</gene>
<dbReference type="SUPFAM" id="SSF54534">
    <property type="entry name" value="FKBP-like"/>
    <property type="match status" value="1"/>
</dbReference>
<evidence type="ECO:0000256" key="4">
    <source>
        <dbReference type="ARBA" id="ARBA00016902"/>
    </source>
</evidence>
<evidence type="ECO:0000256" key="9">
    <source>
        <dbReference type="ARBA" id="ARBA00023306"/>
    </source>
</evidence>
<dbReference type="PANTHER" id="PTHR30560">
    <property type="entry name" value="TRIGGER FACTOR CHAPERONE AND PEPTIDYL-PROLYL CIS/TRANS ISOMERASE"/>
    <property type="match status" value="1"/>
</dbReference>
<keyword evidence="8 11" id="KW-0413">Isomerase</keyword>
<dbReference type="Pfam" id="PF05698">
    <property type="entry name" value="Trigger_C"/>
    <property type="match status" value="1"/>
</dbReference>
<proteinExistence type="inferred from homology"/>
<dbReference type="GO" id="GO:0003755">
    <property type="term" value="F:peptidyl-prolyl cis-trans isomerase activity"/>
    <property type="evidence" value="ECO:0007669"/>
    <property type="project" value="UniProtKB-UniRule"/>
</dbReference>
<evidence type="ECO:0000256" key="6">
    <source>
        <dbReference type="ARBA" id="ARBA00023110"/>
    </source>
</evidence>
<evidence type="ECO:0000259" key="15">
    <source>
        <dbReference type="Pfam" id="PF05698"/>
    </source>
</evidence>
<dbReference type="Proteomes" id="UP000727506">
    <property type="component" value="Unassembled WGS sequence"/>
</dbReference>
<dbReference type="PIRSF" id="PIRSF003095">
    <property type="entry name" value="Trigger_factor"/>
    <property type="match status" value="1"/>
</dbReference>
<dbReference type="GO" id="GO:0043022">
    <property type="term" value="F:ribosome binding"/>
    <property type="evidence" value="ECO:0007669"/>
    <property type="project" value="TreeGrafter"/>
</dbReference>
<dbReference type="GO" id="GO:0044183">
    <property type="term" value="F:protein folding chaperone"/>
    <property type="evidence" value="ECO:0007669"/>
    <property type="project" value="TreeGrafter"/>
</dbReference>
<dbReference type="GO" id="GO:0051083">
    <property type="term" value="P:'de novo' cotranslational protein folding"/>
    <property type="evidence" value="ECO:0007669"/>
    <property type="project" value="TreeGrafter"/>
</dbReference>
<comment type="catalytic activity">
    <reaction evidence="1 11">
        <text>[protein]-peptidylproline (omega=180) = [protein]-peptidylproline (omega=0)</text>
        <dbReference type="Rhea" id="RHEA:16237"/>
        <dbReference type="Rhea" id="RHEA-COMP:10747"/>
        <dbReference type="Rhea" id="RHEA-COMP:10748"/>
        <dbReference type="ChEBI" id="CHEBI:83833"/>
        <dbReference type="ChEBI" id="CHEBI:83834"/>
        <dbReference type="EC" id="5.2.1.8"/>
    </reaction>
</comment>
<evidence type="ECO:0000256" key="5">
    <source>
        <dbReference type="ARBA" id="ARBA00022618"/>
    </source>
</evidence>
<dbReference type="PANTHER" id="PTHR30560:SF3">
    <property type="entry name" value="TRIGGER FACTOR-LIKE PROTEIN TIG, CHLOROPLASTIC"/>
    <property type="match status" value="1"/>
</dbReference>
<dbReference type="EMBL" id="JAGZSV010000245">
    <property type="protein sequence ID" value="MBS6941626.1"/>
    <property type="molecule type" value="Genomic_DNA"/>
</dbReference>
<dbReference type="InterPro" id="IPR001179">
    <property type="entry name" value="PPIase_FKBP_dom"/>
</dbReference>
<dbReference type="AlphaFoldDB" id="A0A943YYS2"/>
<reference evidence="16" key="1">
    <citation type="submission" date="2021-02" db="EMBL/GenBank/DDBJ databases">
        <title>Infant gut strain persistence is associated with maternal origin, phylogeny, and functional potential including surface adhesion and iron acquisition.</title>
        <authorList>
            <person name="Lou Y.C."/>
        </authorList>
    </citation>
    <scope>NUCLEOTIDE SEQUENCE</scope>
    <source>
        <strain evidence="16">L2_039_000G1_dasL2_039_000G1_concoct_11</strain>
    </source>
</reference>
<comment type="similarity">
    <text evidence="2 11">Belongs to the FKBP-type PPIase family. Tig subfamily.</text>
</comment>
<evidence type="ECO:0000313" key="17">
    <source>
        <dbReference type="Proteomes" id="UP000727506"/>
    </source>
</evidence>
<dbReference type="InterPro" id="IPR037041">
    <property type="entry name" value="Trigger_fac_C_sf"/>
</dbReference>
<dbReference type="InterPro" id="IPR008880">
    <property type="entry name" value="Trigger_fac_C"/>
</dbReference>
<evidence type="ECO:0000256" key="12">
    <source>
        <dbReference type="SAM" id="MobiDB-lite"/>
    </source>
</evidence>
<feature type="compositionally biased region" description="Basic residues" evidence="12">
    <location>
        <begin position="447"/>
        <end position="457"/>
    </location>
</feature>